<dbReference type="AlphaFoldDB" id="A0A2P8FKY1"/>
<dbReference type="InterPro" id="IPR021139">
    <property type="entry name" value="NYN"/>
</dbReference>
<dbReference type="GO" id="GO:0004540">
    <property type="term" value="F:RNA nuclease activity"/>
    <property type="evidence" value="ECO:0007669"/>
    <property type="project" value="InterPro"/>
</dbReference>
<dbReference type="PROSITE" id="PS51644">
    <property type="entry name" value="HTH_OST"/>
    <property type="match status" value="1"/>
</dbReference>
<evidence type="ECO:0000313" key="2">
    <source>
        <dbReference type="EMBL" id="PSL22335.1"/>
    </source>
</evidence>
<dbReference type="InterPro" id="IPR025605">
    <property type="entry name" value="OST-HTH/LOTUS_dom"/>
</dbReference>
<dbReference type="PANTHER" id="PTHR35811">
    <property type="entry name" value="SLR1870 PROTEIN"/>
    <property type="match status" value="1"/>
</dbReference>
<dbReference type="Proteomes" id="UP000240418">
    <property type="component" value="Unassembled WGS sequence"/>
</dbReference>
<evidence type="ECO:0000259" key="1">
    <source>
        <dbReference type="PROSITE" id="PS51644"/>
    </source>
</evidence>
<dbReference type="PANTHER" id="PTHR35811:SF1">
    <property type="entry name" value="HTH OST-TYPE DOMAIN-CONTAINING PROTEIN"/>
    <property type="match status" value="1"/>
</dbReference>
<proteinExistence type="predicted"/>
<dbReference type="Gene3D" id="3.30.420.610">
    <property type="entry name" value="LOTUS domain-like"/>
    <property type="match status" value="1"/>
</dbReference>
<dbReference type="EMBL" id="PYGJ01000001">
    <property type="protein sequence ID" value="PSL22335.1"/>
    <property type="molecule type" value="Genomic_DNA"/>
</dbReference>
<dbReference type="InterPro" id="IPR041966">
    <property type="entry name" value="LOTUS-like"/>
</dbReference>
<comment type="caution">
    <text evidence="2">The sequence shown here is derived from an EMBL/GenBank/DDBJ whole genome shotgun (WGS) entry which is preliminary data.</text>
</comment>
<organism evidence="2 3">
    <name type="scientific">Shimia abyssi</name>
    <dbReference type="NCBI Taxonomy" id="1662395"/>
    <lineage>
        <taxon>Bacteria</taxon>
        <taxon>Pseudomonadati</taxon>
        <taxon>Pseudomonadota</taxon>
        <taxon>Alphaproteobacteria</taxon>
        <taxon>Rhodobacterales</taxon>
        <taxon>Roseobacteraceae</taxon>
    </lineage>
</organism>
<keyword evidence="3" id="KW-1185">Reference proteome</keyword>
<feature type="domain" description="HTH OST-type" evidence="1">
    <location>
        <begin position="153"/>
        <end position="226"/>
    </location>
</feature>
<name>A0A2P8FKY1_9RHOB</name>
<protein>
    <submittedName>
        <fullName evidence="2">OST-HTH/LOTUS domain-containing protein</fullName>
    </submittedName>
</protein>
<gene>
    <name evidence="2" type="ORF">CLV88_101762</name>
</gene>
<accession>A0A2P8FKY1</accession>
<dbReference type="CDD" id="cd11297">
    <property type="entry name" value="PIN_LabA-like_N_1"/>
    <property type="match status" value="1"/>
</dbReference>
<dbReference type="Pfam" id="PF01936">
    <property type="entry name" value="NYN"/>
    <property type="match status" value="1"/>
</dbReference>
<dbReference type="Pfam" id="PF12872">
    <property type="entry name" value="OST-HTH"/>
    <property type="match status" value="1"/>
</dbReference>
<sequence>MLIGAENVPAKAAAAILNHVETFANPTMRRVYGDWSNQALGNWFAMAGELGFVARQHSANIAGKNAADIGLAIDAMDLLHSGHFHGFVPVTSDSDFTALASRLREHGCDVIGVSESKSPPSLRAACNRFVLLETLPAIPVTIPCKTPPSSKDLSRDPVPLLRAAIGKGAQTQQWLSTGQLGQNLAKANLGFDTRTYGHAKLSTLIKSLPNFQTLRLGETLQVRCVG</sequence>
<dbReference type="RefSeq" id="WP_279338343.1">
    <property type="nucleotide sequence ID" value="NZ_PYGJ01000001.1"/>
</dbReference>
<dbReference type="Gene3D" id="3.40.50.1010">
    <property type="entry name" value="5'-nuclease"/>
    <property type="match status" value="1"/>
</dbReference>
<dbReference type="CDD" id="cd10146">
    <property type="entry name" value="LabA_like_C"/>
    <property type="match status" value="1"/>
</dbReference>
<evidence type="ECO:0000313" key="3">
    <source>
        <dbReference type="Proteomes" id="UP000240418"/>
    </source>
</evidence>
<reference evidence="2 3" key="1">
    <citation type="submission" date="2018-03" db="EMBL/GenBank/DDBJ databases">
        <title>Genomic Encyclopedia of Archaeal and Bacterial Type Strains, Phase II (KMG-II): from individual species to whole genera.</title>
        <authorList>
            <person name="Goeker M."/>
        </authorList>
    </citation>
    <scope>NUCLEOTIDE SEQUENCE [LARGE SCALE GENOMIC DNA]</scope>
    <source>
        <strain evidence="2 3">DSM 100673</strain>
    </source>
</reference>